<feature type="compositionally biased region" description="Low complexity" evidence="1">
    <location>
        <begin position="38"/>
        <end position="51"/>
    </location>
</feature>
<feature type="domain" description="C2H2-type" evidence="2">
    <location>
        <begin position="226"/>
        <end position="249"/>
    </location>
</feature>
<reference evidence="3" key="1">
    <citation type="submission" date="2019-04" db="EMBL/GenBank/DDBJ databases">
        <title>Friends and foes A comparative genomics studyof 23 Aspergillus species from section Flavi.</title>
        <authorList>
            <consortium name="DOE Joint Genome Institute"/>
            <person name="Kjaerbolling I."/>
            <person name="Vesth T."/>
            <person name="Frisvad J.C."/>
            <person name="Nybo J.L."/>
            <person name="Theobald S."/>
            <person name="Kildgaard S."/>
            <person name="Isbrandt T."/>
            <person name="Kuo A."/>
            <person name="Sato A."/>
            <person name="Lyhne E.K."/>
            <person name="Kogle M.E."/>
            <person name="Wiebenga A."/>
            <person name="Kun R.S."/>
            <person name="Lubbers R.J."/>
            <person name="Makela M.R."/>
            <person name="Barry K."/>
            <person name="Chovatia M."/>
            <person name="Clum A."/>
            <person name="Daum C."/>
            <person name="Haridas S."/>
            <person name="He G."/>
            <person name="LaButti K."/>
            <person name="Lipzen A."/>
            <person name="Mondo S."/>
            <person name="Riley R."/>
            <person name="Salamov A."/>
            <person name="Simmons B.A."/>
            <person name="Magnuson J.K."/>
            <person name="Henrissat B."/>
            <person name="Mortensen U.H."/>
            <person name="Larsen T.O."/>
            <person name="Devries R.P."/>
            <person name="Grigoriev I.V."/>
            <person name="Machida M."/>
            <person name="Baker S.E."/>
            <person name="Andersen M.R."/>
        </authorList>
    </citation>
    <scope>NUCLEOTIDE SEQUENCE [LARGE SCALE GENOMIC DNA]</scope>
    <source>
        <strain evidence="3">IBT 14317</strain>
    </source>
</reference>
<feature type="region of interest" description="Disordered" evidence="1">
    <location>
        <begin position="298"/>
        <end position="347"/>
    </location>
</feature>
<dbReference type="InterPro" id="IPR013087">
    <property type="entry name" value="Znf_C2H2_type"/>
</dbReference>
<gene>
    <name evidence="3" type="ORF">BDV23DRAFT_103875</name>
</gene>
<dbReference type="AlphaFoldDB" id="A0A5N7CMC4"/>
<proteinExistence type="predicted"/>
<feature type="compositionally biased region" description="Polar residues" evidence="1">
    <location>
        <begin position="426"/>
        <end position="454"/>
    </location>
</feature>
<feature type="region of interest" description="Disordered" evidence="1">
    <location>
        <begin position="408"/>
        <end position="467"/>
    </location>
</feature>
<name>A0A5N7CMC4_PETAA</name>
<protein>
    <recommendedName>
        <fullName evidence="2">C2H2-type domain-containing protein</fullName>
    </recommendedName>
</protein>
<evidence type="ECO:0000259" key="2">
    <source>
        <dbReference type="SMART" id="SM00355"/>
    </source>
</evidence>
<evidence type="ECO:0000256" key="1">
    <source>
        <dbReference type="SAM" id="MobiDB-lite"/>
    </source>
</evidence>
<dbReference type="SMART" id="SM00355">
    <property type="entry name" value="ZnF_C2H2"/>
    <property type="match status" value="2"/>
</dbReference>
<accession>A0A5N7CMC4</accession>
<feature type="domain" description="C2H2-type" evidence="2">
    <location>
        <begin position="193"/>
        <end position="220"/>
    </location>
</feature>
<feature type="region of interest" description="Disordered" evidence="1">
    <location>
        <begin position="32"/>
        <end position="51"/>
    </location>
</feature>
<feature type="compositionally biased region" description="Gly residues" evidence="1">
    <location>
        <begin position="331"/>
        <end position="347"/>
    </location>
</feature>
<sequence>MDPPHDENVALYILQFCRPDYAVSEDGGHLMPTSNYQSSAPSPLSLSSTMSADLLPGGATLPEIDTDFRLEDMSSNPIGAAVNDLSPTLPNGLGYESPTEGPFRAGAQPIPHLYCPPSVSPPDYLDKVKADLDRLRSTIRNSVTKVSPSQLFEMRYLVKSNYNSLETLIQDEIDSEIHSPNSTNSANSDKERYICRLCASYKRKTYSTRGCFRRHVSTLHAPRYKFHCPLCEWVSFRRDKVHEHFRQRHPAPASLRRSDIRRVVISPPRTCPFPSCNKQVQCWEAYFDCVSEHCRLQNGSSGTSASQSRRNSDDSGSGGAGFNGHHAPGHPFGGQGPQFPNGGGGSSAGGGDFYPGLGSYYYGNSYSGGSNFAQLVGQRLSSPLGPIPHVNHISLDTGLLSSRLGKKSNETNQLRPNNLADHRQPLDSNIDMSPQSIESADDLSSYSEWRSNNPMGPPGAAASSKNSLTEVKPCLSQIHKTLPKQPAPEPHSPPPKKCKSCGHIVGSCAKCQLQKGAVERCHLCADKVSQQHEAPHDLEDYDQYYDLACNGASDRNCSVGRIAWALDQASQAFKAKDTPCWTANRCTAPAKDTPPYTSFNQTSQTVSVMTSTDRRHAIYVSEQSTISATGPENLAKTSPCVFGVRVLQSRSTTITPVLRLPQANKLECYEMLYSTLTCIGDPYAAFGPNSQKAALTPDTIPCLSKIPKGFFATQLNTPSFNSYQIETVLAKPYARGVLSLYGTKPEPATLEVRTEADSTSYHPTCEVEDVQSLQLWARPRDVASSAADQLARRRRSMLRRKLQAIIEILILQASVANTFPDSKQLEDGSLTDPNTESEQTDVTVHKPHFLPQWLREAIGAFTTSEVDNVDSKILATSMHKAEEEIWPKVSMFVDVLMSYLESPASPTVIERQISEFRKLSLW</sequence>
<organism evidence="3">
    <name type="scientific">Petromyces alliaceus</name>
    <name type="common">Aspergillus alliaceus</name>
    <dbReference type="NCBI Taxonomy" id="209559"/>
    <lineage>
        <taxon>Eukaryota</taxon>
        <taxon>Fungi</taxon>
        <taxon>Dikarya</taxon>
        <taxon>Ascomycota</taxon>
        <taxon>Pezizomycotina</taxon>
        <taxon>Eurotiomycetes</taxon>
        <taxon>Eurotiomycetidae</taxon>
        <taxon>Eurotiales</taxon>
        <taxon>Aspergillaceae</taxon>
        <taxon>Aspergillus</taxon>
        <taxon>Aspergillus subgen. Circumdati</taxon>
    </lineage>
</organism>
<dbReference type="EMBL" id="ML735219">
    <property type="protein sequence ID" value="KAE8395245.1"/>
    <property type="molecule type" value="Genomic_DNA"/>
</dbReference>
<dbReference type="Gene3D" id="3.30.160.60">
    <property type="entry name" value="Classic Zinc Finger"/>
    <property type="match status" value="1"/>
</dbReference>
<dbReference type="Proteomes" id="UP000326877">
    <property type="component" value="Unassembled WGS sequence"/>
</dbReference>
<dbReference type="OrthoDB" id="4501248at2759"/>
<evidence type="ECO:0000313" key="3">
    <source>
        <dbReference type="EMBL" id="KAE8395245.1"/>
    </source>
</evidence>